<dbReference type="Proteomes" id="UP000616151">
    <property type="component" value="Unassembled WGS sequence"/>
</dbReference>
<gene>
    <name evidence="1" type="ORF">JHL16_30440</name>
</gene>
<name>A0ACC5RDP3_9HYPH</name>
<sequence>MQPLRFLIVDDHPLFLEALEMALHVAFPAARVETADSITAAHLVLARGARPDLILLDLKMPDIAGFEGVVSLKAASPRTPLCVISSMSGQEIVHQLRDLGAAGFINKSEKREKIIAAVRQLIDGKDHFGAAAEHPVAAGVPAHQRELEILARLRELTPQQYKVLTLICEGKLNKQIAFELDIVETTVKAHITSIFKKLAIHNRTQAVLIMQKLKLQGLIVDQPESVLEQERRHAG</sequence>
<proteinExistence type="predicted"/>
<organism evidence="1 2">
    <name type="scientific">Taklimakanibacter albus</name>
    <dbReference type="NCBI Taxonomy" id="2800327"/>
    <lineage>
        <taxon>Bacteria</taxon>
        <taxon>Pseudomonadati</taxon>
        <taxon>Pseudomonadota</taxon>
        <taxon>Alphaproteobacteria</taxon>
        <taxon>Hyphomicrobiales</taxon>
        <taxon>Aestuariivirgaceae</taxon>
        <taxon>Taklimakanibacter</taxon>
    </lineage>
</organism>
<dbReference type="EMBL" id="JAENHL010000008">
    <property type="protein sequence ID" value="MBK1870724.1"/>
    <property type="molecule type" value="Genomic_DNA"/>
</dbReference>
<keyword evidence="2" id="KW-1185">Reference proteome</keyword>
<evidence type="ECO:0000313" key="2">
    <source>
        <dbReference type="Proteomes" id="UP000616151"/>
    </source>
</evidence>
<evidence type="ECO:0000313" key="1">
    <source>
        <dbReference type="EMBL" id="MBK1870724.1"/>
    </source>
</evidence>
<reference evidence="1" key="1">
    <citation type="submission" date="2021-01" db="EMBL/GenBank/DDBJ databases">
        <authorList>
            <person name="Sun Q."/>
        </authorList>
    </citation>
    <scope>NUCLEOTIDE SEQUENCE</scope>
    <source>
        <strain evidence="1">YIM B02566</strain>
    </source>
</reference>
<protein>
    <submittedName>
        <fullName evidence="1">Response regulator transcription factor</fullName>
    </submittedName>
</protein>
<accession>A0ACC5RDP3</accession>
<comment type="caution">
    <text evidence="1">The sequence shown here is derived from an EMBL/GenBank/DDBJ whole genome shotgun (WGS) entry which is preliminary data.</text>
</comment>